<evidence type="ECO:0000256" key="2">
    <source>
        <dbReference type="ARBA" id="ARBA00022679"/>
    </source>
</evidence>
<evidence type="ECO:0000313" key="8">
    <source>
        <dbReference type="EMBL" id="BAU56487.1"/>
    </source>
</evidence>
<dbReference type="GO" id="GO:0102559">
    <property type="term" value="F:peptide chain release factor N(5)-glutamine methyltransferase activity"/>
    <property type="evidence" value="ECO:0007669"/>
    <property type="project" value="UniProtKB-EC"/>
</dbReference>
<evidence type="ECO:0000256" key="3">
    <source>
        <dbReference type="ARBA" id="ARBA00022691"/>
    </source>
</evidence>
<dbReference type="AlphaFoldDB" id="A0A110B4H1"/>
<dbReference type="InterPro" id="IPR029063">
    <property type="entry name" value="SAM-dependent_MTases_sf"/>
</dbReference>
<dbReference type="InterPro" id="IPR040758">
    <property type="entry name" value="PrmC_N"/>
</dbReference>
<dbReference type="InterPro" id="IPR050320">
    <property type="entry name" value="N5-glutamine_MTase"/>
</dbReference>
<sequence length="277" mass="30101">MTSLGEALKKGERLLEDLSSTPRLDAELLLCHVLGRPRSYLYAYLEQQFDETTRQAYLALIERRRCKEPVAYILGTCEFWGLELEVSPAVLIPRPETEHLVEAAIAVLPHAGRLLDLGTGSGAIALAIAQSRPDAQVNALDSSQSALAIARNNRDRLRLNHVDIRLGDWNTGISGSYDVIVANPPYVEEIADEWSSGSLQWEPREALAAGCDGLAAIRKLIPAARGALAPQGYLLIEHGASQAAAVRAILAAENFHAIETIRDLAGLERITLGLVNQ</sequence>
<dbReference type="InterPro" id="IPR004556">
    <property type="entry name" value="HemK-like"/>
</dbReference>
<evidence type="ECO:0000313" key="9">
    <source>
        <dbReference type="Proteomes" id="UP000218890"/>
    </source>
</evidence>
<dbReference type="RefSeq" id="WP_096406401.1">
    <property type="nucleotide sequence ID" value="NZ_AP017372.2"/>
</dbReference>
<protein>
    <recommendedName>
        <fullName evidence="5">Release factor glutamine methyltransferase</fullName>
        <shortName evidence="5">RF MTase</shortName>
        <ecNumber evidence="5">2.1.1.297</ecNumber>
    </recommendedName>
    <alternativeName>
        <fullName evidence="5">N5-glutamine methyltransferase PrmC</fullName>
    </alternativeName>
    <alternativeName>
        <fullName evidence="5">Protein-(glutamine-N5) MTase PrmC</fullName>
    </alternativeName>
    <alternativeName>
        <fullName evidence="5">Protein-glutamine N-methyltransferase PrmC</fullName>
    </alternativeName>
</protein>
<dbReference type="NCBIfam" id="TIGR00536">
    <property type="entry name" value="hemK_fam"/>
    <property type="match status" value="1"/>
</dbReference>
<dbReference type="GO" id="GO:0032259">
    <property type="term" value="P:methylation"/>
    <property type="evidence" value="ECO:0007669"/>
    <property type="project" value="UniProtKB-KW"/>
</dbReference>
<reference evidence="8" key="1">
    <citation type="submission" date="2016-02" db="EMBL/GenBank/DDBJ databases">
        <title>Halorhodospira halochloris DSM-1059 complete genome, version 2.</title>
        <authorList>
            <person name="Tsukatani Y."/>
        </authorList>
    </citation>
    <scope>NUCLEOTIDE SEQUENCE</scope>
    <source>
        <strain evidence="8">DSM 1059</strain>
    </source>
</reference>
<dbReference type="InterPro" id="IPR019874">
    <property type="entry name" value="RF_methyltr_PrmC"/>
</dbReference>
<dbReference type="Gene3D" id="3.40.50.150">
    <property type="entry name" value="Vaccinia Virus protein VP39"/>
    <property type="match status" value="1"/>
</dbReference>
<keyword evidence="9" id="KW-1185">Reference proteome</keyword>
<evidence type="ECO:0000259" key="7">
    <source>
        <dbReference type="Pfam" id="PF17827"/>
    </source>
</evidence>
<comment type="similarity">
    <text evidence="5">Belongs to the protein N5-glutamine methyltransferase family. PrmC subfamily.</text>
</comment>
<dbReference type="PROSITE" id="PS00092">
    <property type="entry name" value="N6_MTASE"/>
    <property type="match status" value="1"/>
</dbReference>
<feature type="binding site" evidence="5">
    <location>
        <begin position="183"/>
        <end position="186"/>
    </location>
    <ligand>
        <name>substrate</name>
    </ligand>
</feature>
<feature type="binding site" evidence="5">
    <location>
        <position position="169"/>
    </location>
    <ligand>
        <name>S-adenosyl-L-methionine</name>
        <dbReference type="ChEBI" id="CHEBI:59789"/>
    </ligand>
</feature>
<dbReference type="InterPro" id="IPR007848">
    <property type="entry name" value="Small_mtfrase_dom"/>
</dbReference>
<comment type="catalytic activity">
    <reaction evidence="4 5">
        <text>L-glutaminyl-[peptide chain release factor] + S-adenosyl-L-methionine = N(5)-methyl-L-glutaminyl-[peptide chain release factor] + S-adenosyl-L-homocysteine + H(+)</text>
        <dbReference type="Rhea" id="RHEA:42896"/>
        <dbReference type="Rhea" id="RHEA-COMP:10271"/>
        <dbReference type="Rhea" id="RHEA-COMP:10272"/>
        <dbReference type="ChEBI" id="CHEBI:15378"/>
        <dbReference type="ChEBI" id="CHEBI:30011"/>
        <dbReference type="ChEBI" id="CHEBI:57856"/>
        <dbReference type="ChEBI" id="CHEBI:59789"/>
        <dbReference type="ChEBI" id="CHEBI:61891"/>
        <dbReference type="EC" id="2.1.1.297"/>
    </reaction>
</comment>
<dbReference type="PANTHER" id="PTHR18895">
    <property type="entry name" value="HEMK METHYLTRANSFERASE"/>
    <property type="match status" value="1"/>
</dbReference>
<dbReference type="Pfam" id="PF17827">
    <property type="entry name" value="PrmC_N"/>
    <property type="match status" value="1"/>
</dbReference>
<dbReference type="OrthoDB" id="9800643at2"/>
<dbReference type="EMBL" id="AP017372">
    <property type="protein sequence ID" value="BAU56487.1"/>
    <property type="molecule type" value="Genomic_DNA"/>
</dbReference>
<name>A0A110B4H1_HALHR</name>
<feature type="domain" description="Release factor glutamine methyltransferase N-terminal" evidence="7">
    <location>
        <begin position="6"/>
        <end position="75"/>
    </location>
</feature>
<organism evidence="8 9">
    <name type="scientific">Halorhodospira halochloris</name>
    <name type="common">Ectothiorhodospira halochloris</name>
    <dbReference type="NCBI Taxonomy" id="1052"/>
    <lineage>
        <taxon>Bacteria</taxon>
        <taxon>Pseudomonadati</taxon>
        <taxon>Pseudomonadota</taxon>
        <taxon>Gammaproteobacteria</taxon>
        <taxon>Chromatiales</taxon>
        <taxon>Ectothiorhodospiraceae</taxon>
        <taxon>Halorhodospira</taxon>
    </lineage>
</organism>
<evidence type="ECO:0000256" key="4">
    <source>
        <dbReference type="ARBA" id="ARBA00048391"/>
    </source>
</evidence>
<dbReference type="NCBIfam" id="TIGR03534">
    <property type="entry name" value="RF_mod_PrmC"/>
    <property type="match status" value="1"/>
</dbReference>
<dbReference type="InterPro" id="IPR002052">
    <property type="entry name" value="DNA_methylase_N6_adenine_CS"/>
</dbReference>
<dbReference type="Gene3D" id="1.10.8.10">
    <property type="entry name" value="DNA helicase RuvA subunit, C-terminal domain"/>
    <property type="match status" value="1"/>
</dbReference>
<accession>A0A110B4H1</accession>
<dbReference type="KEGG" id="hhk:HH1059_24140"/>
<dbReference type="PANTHER" id="PTHR18895:SF74">
    <property type="entry name" value="MTRF1L RELEASE FACTOR GLUTAMINE METHYLTRANSFERASE"/>
    <property type="match status" value="1"/>
</dbReference>
<evidence type="ECO:0000256" key="1">
    <source>
        <dbReference type="ARBA" id="ARBA00022603"/>
    </source>
</evidence>
<feature type="binding site" evidence="5">
    <location>
        <begin position="118"/>
        <end position="122"/>
    </location>
    <ligand>
        <name>S-adenosyl-L-methionine</name>
        <dbReference type="ChEBI" id="CHEBI:59789"/>
    </ligand>
</feature>
<dbReference type="Pfam" id="PF05175">
    <property type="entry name" value="MTS"/>
    <property type="match status" value="1"/>
</dbReference>
<keyword evidence="2 5" id="KW-0808">Transferase</keyword>
<comment type="function">
    <text evidence="5">Methylates the class 1 translation termination release factors RF1/PrfA and RF2/PrfB on the glutamine residue of the universally conserved GGQ motif.</text>
</comment>
<dbReference type="Proteomes" id="UP000218890">
    <property type="component" value="Chromosome"/>
</dbReference>
<gene>
    <name evidence="5 8" type="primary">prmC</name>
    <name evidence="8" type="ORF">HH1059_24140</name>
</gene>
<dbReference type="SUPFAM" id="SSF53335">
    <property type="entry name" value="S-adenosyl-L-methionine-dependent methyltransferases"/>
    <property type="match status" value="1"/>
</dbReference>
<dbReference type="CDD" id="cd02440">
    <property type="entry name" value="AdoMet_MTases"/>
    <property type="match status" value="1"/>
</dbReference>
<evidence type="ECO:0000256" key="5">
    <source>
        <dbReference type="HAMAP-Rule" id="MF_02126"/>
    </source>
</evidence>
<dbReference type="EC" id="2.1.1.297" evidence="5"/>
<keyword evidence="1 5" id="KW-0489">Methyltransferase</keyword>
<dbReference type="GO" id="GO:0003676">
    <property type="term" value="F:nucleic acid binding"/>
    <property type="evidence" value="ECO:0007669"/>
    <property type="project" value="InterPro"/>
</dbReference>
<feature type="binding site" evidence="5">
    <location>
        <position position="183"/>
    </location>
    <ligand>
        <name>S-adenosyl-L-methionine</name>
        <dbReference type="ChEBI" id="CHEBI:59789"/>
    </ligand>
</feature>
<dbReference type="HAMAP" id="MF_02126">
    <property type="entry name" value="RF_methyltr_PrmC"/>
    <property type="match status" value="1"/>
</dbReference>
<dbReference type="FunFam" id="3.40.50.150:FF:000053">
    <property type="entry name" value="Release factor glutamine methyltransferase"/>
    <property type="match status" value="1"/>
</dbReference>
<feature type="binding site" evidence="5">
    <location>
        <position position="141"/>
    </location>
    <ligand>
        <name>S-adenosyl-L-methionine</name>
        <dbReference type="ChEBI" id="CHEBI:59789"/>
    </ligand>
</feature>
<proteinExistence type="inferred from homology"/>
<feature type="domain" description="Methyltransferase small" evidence="6">
    <location>
        <begin position="110"/>
        <end position="191"/>
    </location>
</feature>
<evidence type="ECO:0000259" key="6">
    <source>
        <dbReference type="Pfam" id="PF05175"/>
    </source>
</evidence>
<keyword evidence="3 5" id="KW-0949">S-adenosyl-L-methionine</keyword>